<dbReference type="GO" id="GO:0007274">
    <property type="term" value="P:neuromuscular synaptic transmission"/>
    <property type="evidence" value="ECO:0007669"/>
    <property type="project" value="TreeGrafter"/>
</dbReference>
<reference evidence="2" key="1">
    <citation type="submission" date="2020-11" db="EMBL/GenBank/DDBJ databases">
        <authorList>
            <person name="Tran Van P."/>
        </authorList>
    </citation>
    <scope>NUCLEOTIDE SEQUENCE</scope>
</reference>
<feature type="transmembrane region" description="Helical" evidence="1">
    <location>
        <begin position="95"/>
        <end position="116"/>
    </location>
</feature>
<evidence type="ECO:0000256" key="1">
    <source>
        <dbReference type="SAM" id="Phobius"/>
    </source>
</evidence>
<keyword evidence="1" id="KW-1133">Transmembrane helix</keyword>
<dbReference type="PANTHER" id="PTHR35270">
    <property type="entry name" value="FUSELESS, ISOFORM A"/>
    <property type="match status" value="1"/>
</dbReference>
<gene>
    <name evidence="2" type="ORF">TSIB3V08_LOCUS3528</name>
</gene>
<feature type="transmembrane region" description="Helical" evidence="1">
    <location>
        <begin position="326"/>
        <end position="346"/>
    </location>
</feature>
<dbReference type="GO" id="GO:0042734">
    <property type="term" value="C:presynaptic membrane"/>
    <property type="evidence" value="ECO:0007669"/>
    <property type="project" value="TreeGrafter"/>
</dbReference>
<dbReference type="AlphaFoldDB" id="A0A7R9ATL6"/>
<dbReference type="Pfam" id="PF15993">
    <property type="entry name" value="Fuseless"/>
    <property type="match status" value="2"/>
</dbReference>
<dbReference type="EMBL" id="OC001177">
    <property type="protein sequence ID" value="CAD7259322.1"/>
    <property type="molecule type" value="Genomic_DNA"/>
</dbReference>
<name>A0A7R9ATL6_TIMSH</name>
<dbReference type="InterPro" id="IPR032751">
    <property type="entry name" value="Fuseless"/>
</dbReference>
<dbReference type="PANTHER" id="PTHR35270:SF2">
    <property type="entry name" value="FUSELESS, ISOFORM A"/>
    <property type="match status" value="1"/>
</dbReference>
<feature type="transmembrane region" description="Helical" evidence="1">
    <location>
        <begin position="128"/>
        <end position="148"/>
    </location>
</feature>
<accession>A0A7R9ATL6</accession>
<feature type="transmembrane region" description="Helical" evidence="1">
    <location>
        <begin position="20"/>
        <end position="43"/>
    </location>
</feature>
<feature type="transmembrane region" description="Helical" evidence="1">
    <location>
        <begin position="63"/>
        <end position="83"/>
    </location>
</feature>
<organism evidence="2">
    <name type="scientific">Timema shepardi</name>
    <name type="common">Walking stick</name>
    <dbReference type="NCBI Taxonomy" id="629360"/>
    <lineage>
        <taxon>Eukaryota</taxon>
        <taxon>Metazoa</taxon>
        <taxon>Ecdysozoa</taxon>
        <taxon>Arthropoda</taxon>
        <taxon>Hexapoda</taxon>
        <taxon>Insecta</taxon>
        <taxon>Pterygota</taxon>
        <taxon>Neoptera</taxon>
        <taxon>Polyneoptera</taxon>
        <taxon>Phasmatodea</taxon>
        <taxon>Timematodea</taxon>
        <taxon>Timematoidea</taxon>
        <taxon>Timematidae</taxon>
        <taxon>Timema</taxon>
    </lineage>
</organism>
<keyword evidence="1" id="KW-0812">Transmembrane</keyword>
<keyword evidence="1" id="KW-0472">Membrane</keyword>
<evidence type="ECO:0000313" key="2">
    <source>
        <dbReference type="EMBL" id="CAD7259322.1"/>
    </source>
</evidence>
<proteinExistence type="predicted"/>
<protein>
    <submittedName>
        <fullName evidence="2">Uncharacterized protein</fullName>
    </submittedName>
</protein>
<dbReference type="GO" id="GO:0007270">
    <property type="term" value="P:neuron-neuron synaptic transmission"/>
    <property type="evidence" value="ECO:0007669"/>
    <property type="project" value="TreeGrafter"/>
</dbReference>
<dbReference type="GO" id="GO:0070073">
    <property type="term" value="P:clustering of voltage-gated calcium channels"/>
    <property type="evidence" value="ECO:0007669"/>
    <property type="project" value="TreeGrafter"/>
</dbReference>
<sequence length="754" mass="85771">MRGSTVGISDNFKTKNRKHYVWLSFIDTFFSVFVVGPLVITFWRGQWSLMDIYVCPAYPFESATISFLVGILGHYLLTILQRPLTLNFHPERHRLTFYVVSRLYTVYFGFSCVSFWRGAFLYLDIYTGTNIALVVSSTALSAVALAVLKTLRNISSPPFLVSMDSCQDYFQVQTMFRMALFMVQLLFKDACKCCESPIRQDVIGRWLRLDYLKTPQQFSSKPNEKKEQVCELYRQSGHHLLVKIVPTSVDIGCHVVRITSPPAVNEKPPPIHPTEIRTSISPSSAVELNTTSALANYATEAASGKWVICPPNPPTPHPLKYLAGKALSATYVVLGYGIVFFTFALQTPMKLVCNRLKGIPRLLVADIYLFLSFCGTVNVWRGIWNLLNIYFIPGTLSYLTAESTSCQIHYHISQQSLLHTRYIIISHSRVYFMSGTLSYLTAESASYQVHYHISQQILLRNRYTIISHSRVCFMSGALSYLTAESASYQVHYHISQQNLLHTRYTTISHSRVYFIPGTLSYLTAEFASYQVHYHISQQILLRNRYTIISHSRICFIPENLELSYWVTYLVSLLILILLNCSNSILVRGVYIDGEEEGGKCVVFPCYYLRLYFQIEVGFREPPPVILTDIKSSSAFENYARHPNLVSWQVLRRPPLRSYRSHFLGGKHLQTLPHQCVPCDISARSKKTKRKERLQQLQLDHLKKQLSVAGATCRKGDAEKGGCADYPQHQGNSTGNHLQVPLMAAHLTLDVPDDG</sequence>